<feature type="compositionally biased region" description="Basic and acidic residues" evidence="1">
    <location>
        <begin position="574"/>
        <end position="585"/>
    </location>
</feature>
<feature type="region of interest" description="Disordered" evidence="1">
    <location>
        <begin position="67"/>
        <end position="446"/>
    </location>
</feature>
<feature type="compositionally biased region" description="Basic residues" evidence="1">
    <location>
        <begin position="80"/>
        <end position="98"/>
    </location>
</feature>
<feature type="compositionally biased region" description="Low complexity" evidence="1">
    <location>
        <begin position="392"/>
        <end position="402"/>
    </location>
</feature>
<evidence type="ECO:0000313" key="2">
    <source>
        <dbReference type="EMBL" id="PLN83946.1"/>
    </source>
</evidence>
<gene>
    <name evidence="2" type="ORF">BDW42DRAFT_163902</name>
</gene>
<sequence>MPPRPPIPPPSLETCSFSNPDLDTDGMIGSDDELDDVARAAQRSRIEKLAQSYAQGAPVYILSASLRGPFDDGWVNPWKKDRRRHYAKGRSGRTKQKRATSPSPVVQETNSRKRRPYHDSEEIRDTRKSAASPSPSVGLSISKSDPRADSQRRPSNKSLGNKRGLSAVSPNTPRRIPPSVVGSDVPSQHSAPSRPTDHRWLKKDHVRIGFSQVDPPTSPTTSISSRLAETRSRMTEGSSKKRKSHPSNDRGPNKSNGLERPFERGDSTPSRNVDDRLPVDTRFSSPGKQLCPPPVADSLTGASYRDRSFHVLSSSSQLPKFEYRRRRHPLPDGEAHRKPPPTVVANERSPAGSVASNDTEIADNDLEVPRVSPSSNMVEKGPPESAQGPRASFTTSNTSNTFCDTSESHPEDQTSGFHPRGSTSEKLPSAQQVQQNPTITDHTTSLRSIAIPKSNLEHDGDANSTFDAPFSTQAALRLAQKSFQNDLDTPNRIPEASDHIGLTSRSLNPGTSGSKNITPFHQMTRPATDDGPKSAPGTTAHQMISTQHIIDAVTPFTFSAEKKIQFLTASSHKDSAKKCHGDSHHLSSPTSPSPSDNNREPPASRGEGSSVHNQSPEYPSVPLEMQSALAMTLSGTTPPTAQDGQGAADSFNLSQAIAEAGSWLQHSFDLNRDIMAMKHSKSGSSAKTARSAAVSFDTTK</sequence>
<proteinExistence type="predicted"/>
<feature type="compositionally biased region" description="Basic and acidic residues" evidence="1">
    <location>
        <begin position="260"/>
        <end position="279"/>
    </location>
</feature>
<feature type="region of interest" description="Disordered" evidence="1">
    <location>
        <begin position="679"/>
        <end position="700"/>
    </location>
</feature>
<evidence type="ECO:0000313" key="3">
    <source>
        <dbReference type="Proteomes" id="UP000235023"/>
    </source>
</evidence>
<feature type="compositionally biased region" description="Polar residues" evidence="1">
    <location>
        <begin position="129"/>
        <end position="143"/>
    </location>
</feature>
<feature type="compositionally biased region" description="Polar residues" evidence="1">
    <location>
        <begin position="413"/>
        <end position="446"/>
    </location>
</feature>
<feature type="compositionally biased region" description="Basic and acidic residues" evidence="1">
    <location>
        <begin position="117"/>
        <end position="128"/>
    </location>
</feature>
<feature type="compositionally biased region" description="Polar residues" evidence="1">
    <location>
        <begin position="99"/>
        <end position="109"/>
    </location>
</feature>
<name>A0A2J5I256_9EURO</name>
<feature type="region of interest" description="Disordered" evidence="1">
    <location>
        <begin position="483"/>
        <end position="539"/>
    </location>
</feature>
<feature type="compositionally biased region" description="Polar residues" evidence="1">
    <location>
        <begin position="503"/>
        <end position="521"/>
    </location>
</feature>
<accession>A0A2J5I256</accession>
<dbReference type="Proteomes" id="UP000235023">
    <property type="component" value="Unassembled WGS sequence"/>
</dbReference>
<dbReference type="EMBL" id="KZ559515">
    <property type="protein sequence ID" value="PLN83946.1"/>
    <property type="molecule type" value="Genomic_DNA"/>
</dbReference>
<feature type="compositionally biased region" description="Pro residues" evidence="1">
    <location>
        <begin position="1"/>
        <end position="11"/>
    </location>
</feature>
<keyword evidence="3" id="KW-1185">Reference proteome</keyword>
<feature type="region of interest" description="Disordered" evidence="1">
    <location>
        <begin position="574"/>
        <end position="619"/>
    </location>
</feature>
<dbReference type="AlphaFoldDB" id="A0A2J5I256"/>
<evidence type="ECO:0000256" key="1">
    <source>
        <dbReference type="SAM" id="MobiDB-lite"/>
    </source>
</evidence>
<reference evidence="3" key="1">
    <citation type="submission" date="2017-12" db="EMBL/GenBank/DDBJ databases">
        <authorList>
            <consortium name="DOE Joint Genome Institute"/>
            <person name="Mondo S.J."/>
            <person name="Kjaerbolling I."/>
            <person name="Vesth T.C."/>
            <person name="Frisvad J.C."/>
            <person name="Nybo J.L."/>
            <person name="Theobald S."/>
            <person name="Kuo A."/>
            <person name="Bowyer P."/>
            <person name="Matsuda Y."/>
            <person name="Lyhne E.K."/>
            <person name="Kogle M.E."/>
            <person name="Clum A."/>
            <person name="Lipzen A."/>
            <person name="Salamov A."/>
            <person name="Ngan C.Y."/>
            <person name="Daum C."/>
            <person name="Chiniquy J."/>
            <person name="Barry K."/>
            <person name="LaButti K."/>
            <person name="Haridas S."/>
            <person name="Simmons B.A."/>
            <person name="Magnuson J.K."/>
            <person name="Mortensen U.H."/>
            <person name="Larsen T.O."/>
            <person name="Grigoriev I.V."/>
            <person name="Baker S.E."/>
            <person name="Andersen M.R."/>
            <person name="Nordberg H.P."/>
            <person name="Cantor M.N."/>
            <person name="Hua S.X."/>
        </authorList>
    </citation>
    <scope>NUCLEOTIDE SEQUENCE [LARGE SCALE GENOMIC DNA]</scope>
    <source>
        <strain evidence="3">IBT 19404</strain>
    </source>
</reference>
<dbReference type="OrthoDB" id="5419922at2759"/>
<feature type="region of interest" description="Disordered" evidence="1">
    <location>
        <begin position="1"/>
        <end position="31"/>
    </location>
</feature>
<protein>
    <submittedName>
        <fullName evidence="2">Uncharacterized protein</fullName>
    </submittedName>
</protein>
<organism evidence="2 3">
    <name type="scientific">Aspergillus taichungensis</name>
    <dbReference type="NCBI Taxonomy" id="482145"/>
    <lineage>
        <taxon>Eukaryota</taxon>
        <taxon>Fungi</taxon>
        <taxon>Dikarya</taxon>
        <taxon>Ascomycota</taxon>
        <taxon>Pezizomycotina</taxon>
        <taxon>Eurotiomycetes</taxon>
        <taxon>Eurotiomycetidae</taxon>
        <taxon>Eurotiales</taxon>
        <taxon>Aspergillaceae</taxon>
        <taxon>Aspergillus</taxon>
        <taxon>Aspergillus subgen. Circumdati</taxon>
    </lineage>
</organism>